<comment type="caution">
    <text evidence="3">The sequence shown here is derived from an EMBL/GenBank/DDBJ whole genome shotgun (WGS) entry which is preliminary data.</text>
</comment>
<dbReference type="EMBL" id="MU069468">
    <property type="protein sequence ID" value="KAF5842130.1"/>
    <property type="molecule type" value="Genomic_DNA"/>
</dbReference>
<evidence type="ECO:0000256" key="1">
    <source>
        <dbReference type="SAM" id="MobiDB-lite"/>
    </source>
</evidence>
<gene>
    <name evidence="3" type="ORF">DUNSADRAFT_9089</name>
</gene>
<dbReference type="Gene3D" id="1.25.40.10">
    <property type="entry name" value="Tetratricopeptide repeat domain"/>
    <property type="match status" value="1"/>
</dbReference>
<dbReference type="SMART" id="SM00671">
    <property type="entry name" value="SEL1"/>
    <property type="match status" value="1"/>
</dbReference>
<keyword evidence="2" id="KW-0812">Transmembrane</keyword>
<protein>
    <recommendedName>
        <fullName evidence="5">Sel1 repeat family protein</fullName>
    </recommendedName>
</protein>
<accession>A0ABQ7H5J7</accession>
<keyword evidence="2" id="KW-0472">Membrane</keyword>
<evidence type="ECO:0000313" key="4">
    <source>
        <dbReference type="Proteomes" id="UP000815325"/>
    </source>
</evidence>
<evidence type="ECO:0000256" key="2">
    <source>
        <dbReference type="SAM" id="Phobius"/>
    </source>
</evidence>
<keyword evidence="2" id="KW-1133">Transmembrane helix</keyword>
<organism evidence="3 4">
    <name type="scientific">Dunaliella salina</name>
    <name type="common">Green alga</name>
    <name type="synonym">Protococcus salinus</name>
    <dbReference type="NCBI Taxonomy" id="3046"/>
    <lineage>
        <taxon>Eukaryota</taxon>
        <taxon>Viridiplantae</taxon>
        <taxon>Chlorophyta</taxon>
        <taxon>core chlorophytes</taxon>
        <taxon>Chlorophyceae</taxon>
        <taxon>CS clade</taxon>
        <taxon>Chlamydomonadales</taxon>
        <taxon>Dunaliellaceae</taxon>
        <taxon>Dunaliella</taxon>
    </lineage>
</organism>
<dbReference type="Proteomes" id="UP000815325">
    <property type="component" value="Unassembled WGS sequence"/>
</dbReference>
<proteinExistence type="predicted"/>
<evidence type="ECO:0000313" key="3">
    <source>
        <dbReference type="EMBL" id="KAF5842130.1"/>
    </source>
</evidence>
<name>A0ABQ7H5J7_DUNSA</name>
<reference evidence="3" key="1">
    <citation type="submission" date="2017-08" db="EMBL/GenBank/DDBJ databases">
        <authorList>
            <person name="Polle J.E."/>
            <person name="Barry K."/>
            <person name="Cushman J."/>
            <person name="Schmutz J."/>
            <person name="Tran D."/>
            <person name="Hathwaick L.T."/>
            <person name="Yim W.C."/>
            <person name="Jenkins J."/>
            <person name="Mckie-Krisberg Z.M."/>
            <person name="Prochnik S."/>
            <person name="Lindquist E."/>
            <person name="Dockter R.B."/>
            <person name="Adam C."/>
            <person name="Molina H."/>
            <person name="Bunkerborg J."/>
            <person name="Jin E."/>
            <person name="Buchheim M."/>
            <person name="Magnuson J."/>
        </authorList>
    </citation>
    <scope>NUCLEOTIDE SEQUENCE</scope>
    <source>
        <strain evidence="3">CCAP 19/18</strain>
    </source>
</reference>
<sequence>MHCPSHARKDDMQGGCCSTEQQDHSTDSQTQPPLPNFHADDTSKQRSWRAWLRRNALPAAAGLLCMGLTWAFLDCRQRMGRRKRQLPTLGEGGPSRRQLSQYEGDEDQIRIPLRDVVRFKERQWFIEEVENSRQGDANAMLRLAKMHLHGQGCDRNLPMAQEWLRRARYMGIFATLEEIWAGEPEELEELRAAAIARAARRKAAAAGNASVAGAAPGLEAARMS</sequence>
<dbReference type="InterPro" id="IPR006597">
    <property type="entry name" value="Sel1-like"/>
</dbReference>
<feature type="transmembrane region" description="Helical" evidence="2">
    <location>
        <begin position="56"/>
        <end position="73"/>
    </location>
</feature>
<keyword evidence="4" id="KW-1185">Reference proteome</keyword>
<evidence type="ECO:0008006" key="5">
    <source>
        <dbReference type="Google" id="ProtNLM"/>
    </source>
</evidence>
<dbReference type="SUPFAM" id="SSF81901">
    <property type="entry name" value="HCP-like"/>
    <property type="match status" value="1"/>
</dbReference>
<feature type="region of interest" description="Disordered" evidence="1">
    <location>
        <begin position="1"/>
        <end position="42"/>
    </location>
</feature>
<feature type="region of interest" description="Disordered" evidence="1">
    <location>
        <begin position="84"/>
        <end position="104"/>
    </location>
</feature>
<dbReference type="InterPro" id="IPR011990">
    <property type="entry name" value="TPR-like_helical_dom_sf"/>
</dbReference>